<accession>A0AAD8Y4H7</accession>
<evidence type="ECO:0000259" key="2">
    <source>
        <dbReference type="Pfam" id="PF23036"/>
    </source>
</evidence>
<gene>
    <name evidence="3" type="ORF">QTG54_010301</name>
</gene>
<reference evidence="3" key="1">
    <citation type="submission" date="2023-06" db="EMBL/GenBank/DDBJ databases">
        <title>Survivors Of The Sea: Transcriptome response of Skeletonema marinoi to long-term dormancy.</title>
        <authorList>
            <person name="Pinder M.I.M."/>
            <person name="Kourtchenko O."/>
            <person name="Robertson E.K."/>
            <person name="Larsson T."/>
            <person name="Maumus F."/>
            <person name="Osuna-Cruz C.M."/>
            <person name="Vancaester E."/>
            <person name="Stenow R."/>
            <person name="Vandepoele K."/>
            <person name="Ploug H."/>
            <person name="Bruchert V."/>
            <person name="Godhe A."/>
            <person name="Topel M."/>
        </authorList>
    </citation>
    <scope>NUCLEOTIDE SEQUENCE</scope>
    <source>
        <strain evidence="3">R05AC</strain>
    </source>
</reference>
<proteinExistence type="predicted"/>
<protein>
    <submittedName>
        <fullName evidence="3">Trafficking protein particle complex subunit 10</fullName>
    </submittedName>
</protein>
<dbReference type="InterPro" id="IPR056913">
    <property type="entry name" value="TRAPPC10/Trs130_N"/>
</dbReference>
<evidence type="ECO:0000313" key="4">
    <source>
        <dbReference type="Proteomes" id="UP001224775"/>
    </source>
</evidence>
<keyword evidence="4" id="KW-1185">Reference proteome</keyword>
<name>A0AAD8Y4H7_9STRA</name>
<dbReference type="GO" id="GO:0005829">
    <property type="term" value="C:cytosol"/>
    <property type="evidence" value="ECO:0007669"/>
    <property type="project" value="GOC"/>
</dbReference>
<organism evidence="3 4">
    <name type="scientific">Skeletonema marinoi</name>
    <dbReference type="NCBI Taxonomy" id="267567"/>
    <lineage>
        <taxon>Eukaryota</taxon>
        <taxon>Sar</taxon>
        <taxon>Stramenopiles</taxon>
        <taxon>Ochrophyta</taxon>
        <taxon>Bacillariophyta</taxon>
        <taxon>Coscinodiscophyceae</taxon>
        <taxon>Thalassiosirophycidae</taxon>
        <taxon>Thalassiosirales</taxon>
        <taxon>Skeletonemataceae</taxon>
        <taxon>Skeletonema</taxon>
        <taxon>Skeletonema marinoi-dohrnii complex</taxon>
    </lineage>
</organism>
<dbReference type="EMBL" id="JATAAI010000019">
    <property type="protein sequence ID" value="KAK1738985.1"/>
    <property type="molecule type" value="Genomic_DNA"/>
</dbReference>
<evidence type="ECO:0000313" key="3">
    <source>
        <dbReference type="EMBL" id="KAK1738985.1"/>
    </source>
</evidence>
<dbReference type="PANTHER" id="PTHR13251:SF3">
    <property type="entry name" value="TRAFFICKING PROTEIN PARTICLE COMPLEX SUBUNIT 10"/>
    <property type="match status" value="1"/>
</dbReference>
<evidence type="ECO:0000256" key="1">
    <source>
        <dbReference type="SAM" id="MobiDB-lite"/>
    </source>
</evidence>
<feature type="domain" description="TRAPPC10/Trs130 N-terminal" evidence="2">
    <location>
        <begin position="395"/>
        <end position="514"/>
    </location>
</feature>
<dbReference type="GO" id="GO:0006891">
    <property type="term" value="P:intra-Golgi vesicle-mediated transport"/>
    <property type="evidence" value="ECO:0007669"/>
    <property type="project" value="TreeGrafter"/>
</dbReference>
<dbReference type="AlphaFoldDB" id="A0AAD8Y4H7"/>
<feature type="compositionally biased region" description="Low complexity" evidence="1">
    <location>
        <begin position="104"/>
        <end position="116"/>
    </location>
</feature>
<dbReference type="GO" id="GO:0034498">
    <property type="term" value="P:early endosome to Golgi transport"/>
    <property type="evidence" value="ECO:0007669"/>
    <property type="project" value="TreeGrafter"/>
</dbReference>
<dbReference type="InterPro" id="IPR045126">
    <property type="entry name" value="TRAPPC10/Trs130"/>
</dbReference>
<feature type="region of interest" description="Disordered" evidence="1">
    <location>
        <begin position="99"/>
        <end position="121"/>
    </location>
</feature>
<dbReference type="Pfam" id="PF23036">
    <property type="entry name" value="TRAPPC10_1st"/>
    <property type="match status" value="1"/>
</dbReference>
<dbReference type="GO" id="GO:1990071">
    <property type="term" value="C:TRAPPII protein complex"/>
    <property type="evidence" value="ECO:0007669"/>
    <property type="project" value="InterPro"/>
</dbReference>
<dbReference type="Proteomes" id="UP001224775">
    <property type="component" value="Unassembled WGS sequence"/>
</dbReference>
<dbReference type="PANTHER" id="PTHR13251">
    <property type="entry name" value="EPILEPSY HOLOPROSENCEPHALY CANDIDATE 1/TMEM1"/>
    <property type="match status" value="1"/>
</dbReference>
<comment type="caution">
    <text evidence="3">The sequence shown here is derived from an EMBL/GenBank/DDBJ whole genome shotgun (WGS) entry which is preliminary data.</text>
</comment>
<feature type="region of interest" description="Disordered" evidence="1">
    <location>
        <begin position="234"/>
        <end position="257"/>
    </location>
</feature>
<sequence length="1196" mass="131744">MSSDEGTKTLTLIRTAQGIARSSGAAPVSGKDPKTLAALSALGHWSHSHNGVTVNVIDPTTQSTGGITYNQTSPVAVPATPPQSGVGVAAGGLFKTLRGDLSDNKSSSDANSNPPSWESNTQQKLNLYSKLSSTFSELYSSTLHSINLHNKTNSKSNIPLFLRTKPQSVPKLPVKLKLQQQPISTAEQWHDNPYCHIYIACCENVDHYRAKVRPAVRAFVNQIEGSGIMSQENVELASPTSATASGGGKEKGKKKTANEKALAKLGHVASKSSEAGNFGSRYIIVFVPVGSGASSSGGASVQLLVVDFPNGRTVILGTLLDADVSTISPLKNQEWKAFLHNLGGAIVDGFGDRVRRYDEELRRLDSKRAAFVRKFSGEHSKMMVADKKKTNGHLEEESGFDLSHFFLVKESLAFTYEQMQLPGEAKLQYEELNAFLPEEAWRQLAQQASAGGEDDSSDTAMMSPSDLAMAGDWERFRKLIKSSGRDLRGVSSFVPQYMYSREVRLLFQMGSPVDVLNRSKEFLVKEYRSKLLDVAADFGQRWKKEIERIGMSSTELLEFAILRLIRLGDLALGEEKVNPIRLKRGLSIFLPILSSVAPKKTASLFQNDLEALITDAAVAEPRWGAFPFLETELSIESETAGKSSQPLPFLRRKLSKYLTYVGDELRFSLSINSHLPRAISVNGIRLYLVTLASYEQVYRGNGTVSEEDAFRILSIDAPITIEPGKNQFSFPWQPMTYNVYVLATVEIQWKEASFFYDSALLRKPLVGLDIQPSEPTQTIELNPLFLIPGHVQNVRLVFHSGSDIITGGAVTLICSEGLQVVPPKTDQSKLEEAWRDECVIPLDACEPGKKIVITTLVKSTSSRSGNNADDVQEMMAKVETSYRHKSYDSVMEKGEEPDSNPMKTLLEAMVTTLDRPALAVDGSEAFVFDEDRVMVNVSLHCNTPVPFFVKEWNLDLPSPLVVEEDGDLNKGMFQHAIPEGDMLLFGFKCLRADDSDEPSSERPILRVVLQDDFGKTFLQVLPLNLDDIYKQLRKEDEYAELHNATAELVCSIKEGSVGHPVPFVYNLNLQSLISPKARRSNMSVSVASEGPRPTVLYTIISEGSDWIVSGKVQGLIDSKRSDIVSIPFRGIPTRSGLLRHFPEIIIEYLPITTLSGSLSSSLTPPITVLTKTPERFKSLAFTNSLSLAVPQDLEEF</sequence>